<dbReference type="InterPro" id="IPR020941">
    <property type="entry name" value="SUFU-like_domain"/>
</dbReference>
<dbReference type="AlphaFoldDB" id="A0A2S8EYY2"/>
<reference evidence="2 3" key="1">
    <citation type="submission" date="2018-02" db="EMBL/GenBank/DDBJ databases">
        <title>Comparative genomes isolates from brazilian mangrove.</title>
        <authorList>
            <person name="Araujo J.E."/>
            <person name="Taketani R.G."/>
            <person name="Silva M.C.P."/>
            <person name="Loureco M.V."/>
            <person name="Andreote F.D."/>
        </authorList>
    </citation>
    <scope>NUCLEOTIDE SEQUENCE [LARGE SCALE GENOMIC DNA]</scope>
    <source>
        <strain evidence="2 3">HEX-2 MGV</strain>
    </source>
</reference>
<dbReference type="Proteomes" id="UP000240009">
    <property type="component" value="Unassembled WGS sequence"/>
</dbReference>
<dbReference type="Pfam" id="PF05076">
    <property type="entry name" value="SUFU"/>
    <property type="match status" value="1"/>
</dbReference>
<evidence type="ECO:0000259" key="1">
    <source>
        <dbReference type="Pfam" id="PF05076"/>
    </source>
</evidence>
<comment type="caution">
    <text evidence="2">The sequence shown here is derived from an EMBL/GenBank/DDBJ whole genome shotgun (WGS) entry which is preliminary data.</text>
</comment>
<dbReference type="RefSeq" id="WP_105359834.1">
    <property type="nucleotide sequence ID" value="NZ_PUIA01000094.1"/>
</dbReference>
<gene>
    <name evidence="2" type="ORF">C5Y96_26930</name>
</gene>
<protein>
    <recommendedName>
        <fullName evidence="1">Suppressor of fused-like domain-containing protein</fullName>
    </recommendedName>
</protein>
<name>A0A2S8EYY2_9BACT</name>
<accession>A0A2S8EYY2</accession>
<dbReference type="OrthoDB" id="8479146at2"/>
<evidence type="ECO:0000313" key="3">
    <source>
        <dbReference type="Proteomes" id="UP000240009"/>
    </source>
</evidence>
<dbReference type="EMBL" id="PUIA01000094">
    <property type="protein sequence ID" value="PQO25136.1"/>
    <property type="molecule type" value="Genomic_DNA"/>
</dbReference>
<sequence>MHFDSLHDHVKGHLAEYFAGHPIELFTWELGPIVETLPEFQVARIAPGPKCSLWTYVSIGASEIEHADVGRHEFLLTTPFETPRAVELLAMVSHRHVSDPLGSWHILPIGEPWLEDATCDVFFFSPPYPFGRALEICNLVDDHLHILWMLPITQTEREFAKAEGAEALEVKFEEAELEYWRIDRPSVV</sequence>
<proteinExistence type="predicted"/>
<feature type="domain" description="Suppressor of fused-like" evidence="1">
    <location>
        <begin position="39"/>
        <end position="184"/>
    </location>
</feature>
<evidence type="ECO:0000313" key="2">
    <source>
        <dbReference type="EMBL" id="PQO25136.1"/>
    </source>
</evidence>
<organism evidence="2 3">
    <name type="scientific">Blastopirellula marina</name>
    <dbReference type="NCBI Taxonomy" id="124"/>
    <lineage>
        <taxon>Bacteria</taxon>
        <taxon>Pseudomonadati</taxon>
        <taxon>Planctomycetota</taxon>
        <taxon>Planctomycetia</taxon>
        <taxon>Pirellulales</taxon>
        <taxon>Pirellulaceae</taxon>
        <taxon>Blastopirellula</taxon>
    </lineage>
</organism>